<dbReference type="SUPFAM" id="SSF51445">
    <property type="entry name" value="(Trans)glycosidases"/>
    <property type="match status" value="1"/>
</dbReference>
<evidence type="ECO:0000256" key="1">
    <source>
        <dbReference type="ARBA" id="ARBA00005336"/>
    </source>
</evidence>
<dbReference type="InterPro" id="IPR026891">
    <property type="entry name" value="Fn3-like"/>
</dbReference>
<protein>
    <submittedName>
        <fullName evidence="6">Beta-glucosidase</fullName>
        <ecNumber evidence="6">3.2.1.21</ecNumber>
    </submittedName>
</protein>
<feature type="domain" description="Fibronectin type III-like" evidence="5">
    <location>
        <begin position="702"/>
        <end position="784"/>
    </location>
</feature>
<sequence length="986" mass="107050">MKTWKIASVSLATAVTAALFLATPIPTATSQAAPLPWMDTSKTPEQRADLLISAMTLDQKIEQIANRPVYNADLDDGDPDNGEGCDFTEVGRHIEGIPELQIPDFRQANGGTGIRGGDCSPEPTATALPAQVASAATFNRRLNYEWGQLLDQEMRAWGHHVLWGPGMNLIRTPYGGRNQEYFSEDPYLTGALASQIVDGIQARRISQATIKHFVANDSEYQFERWTSANRVPPRAMHELYLLPFEMAVKDADPASIMCAYPHVNFSYNCDSSPLLQQTLRQSWGFDGYVFSDRRAQQSTVPSVLAGVDVELDEQPEWYTPERIKAAINSGEITEGHIDDLLRERYVKMFEFGDFDDPYDAFQWDTISFSPEATHAQLAKQAAAESLVLLRNDRNILPLNAQAVSSIALIGPSWFAGEATLPPRSGDRFDNIGVVEPYQVTPEQGLHNALDSLGSDATVTYNDGDDISSAEQLAADSDVTILMVGDVARETWDKNGNVDQENPSGSVAGAPNEVADLDLPSVTGTNQQLLIPRILAANPNTIVVMKTEGQVNMPWINDVHTMVQAWYPGQEDGNVVADALFGRTNFSGKLPLTIGRTDREAAYQTPAQYPGFEEQTGTPGGYGRDPIPGQPQRVVRYNEDLTMGYRWYEATGTQPLFPFGFGLSYTTFAYSDLQVSPIGGDHGHGGLKVDYTITNTGSRPGKEASQVYLTLPSVAAEPSRRLVGFDKVDLAPGQSKRVSVIIDADASNHPFSYWVPATTTDLTKWADGDWATANGPYTVHVGGSSASTPLNQAVRLTFQNTAPTARDVTATVERGSSVAIGLDAADPDGDALSYTYSGYDGHTVTPIGDGSAIRFMPRAGFTGATSFTYTVSDGHGGTASATVRVAVTQGEKSTSKIRDVKVRPKRLTTDDRARVTFQVRSGGAPAEGTFTVREGRRTLGGGTLDDRGRGADRIRRLDAGRHHVKIVYAGSADSERAAKTVTVRVRR</sequence>
<dbReference type="InterPro" id="IPR036881">
    <property type="entry name" value="Glyco_hydro_3_C_sf"/>
</dbReference>
<dbReference type="EC" id="3.2.1.21" evidence="6"/>
<dbReference type="Gene3D" id="2.60.40.10">
    <property type="entry name" value="Immunoglobulins"/>
    <property type="match status" value="1"/>
</dbReference>
<dbReference type="SUPFAM" id="SSF52279">
    <property type="entry name" value="Beta-D-glucan exohydrolase, C-terminal domain"/>
    <property type="match status" value="1"/>
</dbReference>
<comment type="caution">
    <text evidence="6">The sequence shown here is derived from an EMBL/GenBank/DDBJ whole genome shotgun (WGS) entry which is preliminary data.</text>
</comment>
<name>A0A7W4Z226_9ACTN</name>
<dbReference type="RefSeq" id="WP_183593276.1">
    <property type="nucleotide sequence ID" value="NZ_JACHWR010000002.1"/>
</dbReference>
<dbReference type="PRINTS" id="PR00133">
    <property type="entry name" value="GLHYDRLASE3"/>
</dbReference>
<dbReference type="GO" id="GO:0009251">
    <property type="term" value="P:glucan catabolic process"/>
    <property type="evidence" value="ECO:0007669"/>
    <property type="project" value="TreeGrafter"/>
</dbReference>
<dbReference type="Gene3D" id="3.20.20.300">
    <property type="entry name" value="Glycoside hydrolase, family 3, N-terminal domain"/>
    <property type="match status" value="1"/>
</dbReference>
<dbReference type="Pfam" id="PF14310">
    <property type="entry name" value="Fn3-like"/>
    <property type="match status" value="1"/>
</dbReference>
<dbReference type="PANTHER" id="PTHR42715:SF10">
    <property type="entry name" value="BETA-GLUCOSIDASE"/>
    <property type="match status" value="1"/>
</dbReference>
<dbReference type="InterPro" id="IPR036962">
    <property type="entry name" value="Glyco_hydro_3_N_sf"/>
</dbReference>
<dbReference type="Pfam" id="PF00933">
    <property type="entry name" value="Glyco_hydro_3"/>
    <property type="match status" value="1"/>
</dbReference>
<keyword evidence="4" id="KW-0732">Signal</keyword>
<feature type="chain" id="PRO_5038908596" evidence="4">
    <location>
        <begin position="29"/>
        <end position="986"/>
    </location>
</feature>
<evidence type="ECO:0000313" key="7">
    <source>
        <dbReference type="Proteomes" id="UP000589626"/>
    </source>
</evidence>
<dbReference type="InterPro" id="IPR013783">
    <property type="entry name" value="Ig-like_fold"/>
</dbReference>
<feature type="region of interest" description="Disordered" evidence="3">
    <location>
        <begin position="609"/>
        <end position="630"/>
    </location>
</feature>
<keyword evidence="2 6" id="KW-0378">Hydrolase</keyword>
<dbReference type="EMBL" id="JACHWR010000002">
    <property type="protein sequence ID" value="MBB3043457.1"/>
    <property type="molecule type" value="Genomic_DNA"/>
</dbReference>
<reference evidence="6 7" key="1">
    <citation type="submission" date="2020-08" db="EMBL/GenBank/DDBJ databases">
        <title>Sequencing the genomes of 1000 actinobacteria strains.</title>
        <authorList>
            <person name="Klenk H.-P."/>
        </authorList>
    </citation>
    <scope>NUCLEOTIDE SEQUENCE [LARGE SCALE GENOMIC DNA]</scope>
    <source>
        <strain evidence="6 7">DSM 105498</strain>
    </source>
</reference>
<keyword evidence="6" id="KW-0326">Glycosidase</keyword>
<dbReference type="InterPro" id="IPR017853">
    <property type="entry name" value="GH"/>
</dbReference>
<dbReference type="InterPro" id="IPR050288">
    <property type="entry name" value="Cellulose_deg_GH3"/>
</dbReference>
<accession>A0A7W4Z226</accession>
<dbReference type="Pfam" id="PF17963">
    <property type="entry name" value="Big_9"/>
    <property type="match status" value="1"/>
</dbReference>
<gene>
    <name evidence="6" type="ORF">FHU40_003275</name>
</gene>
<dbReference type="InterPro" id="IPR002772">
    <property type="entry name" value="Glyco_hydro_3_C"/>
</dbReference>
<evidence type="ECO:0000259" key="5">
    <source>
        <dbReference type="SMART" id="SM01217"/>
    </source>
</evidence>
<evidence type="ECO:0000256" key="4">
    <source>
        <dbReference type="SAM" id="SignalP"/>
    </source>
</evidence>
<dbReference type="AlphaFoldDB" id="A0A7W4Z226"/>
<dbReference type="Proteomes" id="UP000589626">
    <property type="component" value="Unassembled WGS sequence"/>
</dbReference>
<dbReference type="InterPro" id="IPR001764">
    <property type="entry name" value="Glyco_hydro_3_N"/>
</dbReference>
<dbReference type="PANTHER" id="PTHR42715">
    <property type="entry name" value="BETA-GLUCOSIDASE"/>
    <property type="match status" value="1"/>
</dbReference>
<dbReference type="Gene3D" id="2.60.40.2810">
    <property type="match status" value="1"/>
</dbReference>
<comment type="similarity">
    <text evidence="1">Belongs to the glycosyl hydrolase 3 family.</text>
</comment>
<organism evidence="6 7">
    <name type="scientific">Nocardioides soli</name>
    <dbReference type="NCBI Taxonomy" id="1036020"/>
    <lineage>
        <taxon>Bacteria</taxon>
        <taxon>Bacillati</taxon>
        <taxon>Actinomycetota</taxon>
        <taxon>Actinomycetes</taxon>
        <taxon>Propionibacteriales</taxon>
        <taxon>Nocardioidaceae</taxon>
        <taxon>Nocardioides</taxon>
    </lineage>
</organism>
<dbReference type="Pfam" id="PF01915">
    <property type="entry name" value="Glyco_hydro_3_C"/>
    <property type="match status" value="1"/>
</dbReference>
<evidence type="ECO:0000256" key="2">
    <source>
        <dbReference type="ARBA" id="ARBA00022801"/>
    </source>
</evidence>
<keyword evidence="7" id="KW-1185">Reference proteome</keyword>
<dbReference type="Gene3D" id="3.40.50.1700">
    <property type="entry name" value="Glycoside hydrolase family 3 C-terminal domain"/>
    <property type="match status" value="1"/>
</dbReference>
<proteinExistence type="inferred from homology"/>
<dbReference type="GO" id="GO:0008422">
    <property type="term" value="F:beta-glucosidase activity"/>
    <property type="evidence" value="ECO:0007669"/>
    <property type="project" value="UniProtKB-EC"/>
</dbReference>
<feature type="signal peptide" evidence="4">
    <location>
        <begin position="1"/>
        <end position="28"/>
    </location>
</feature>
<dbReference type="SMART" id="SM01217">
    <property type="entry name" value="Fn3_like"/>
    <property type="match status" value="1"/>
</dbReference>
<evidence type="ECO:0000313" key="6">
    <source>
        <dbReference type="EMBL" id="MBB3043457.1"/>
    </source>
</evidence>
<evidence type="ECO:0000256" key="3">
    <source>
        <dbReference type="SAM" id="MobiDB-lite"/>
    </source>
</evidence>